<dbReference type="InterPro" id="IPR036875">
    <property type="entry name" value="Znf_CCHC_sf"/>
</dbReference>
<dbReference type="InterPro" id="IPR001878">
    <property type="entry name" value="Znf_CCHC"/>
</dbReference>
<keyword evidence="1" id="KW-0863">Zinc-finger</keyword>
<feature type="compositionally biased region" description="Polar residues" evidence="2">
    <location>
        <begin position="371"/>
        <end position="388"/>
    </location>
</feature>
<evidence type="ECO:0000256" key="1">
    <source>
        <dbReference type="PROSITE-ProRule" id="PRU00047"/>
    </source>
</evidence>
<dbReference type="SUPFAM" id="SSF57756">
    <property type="entry name" value="Retrovirus zinc finger-like domains"/>
    <property type="match status" value="1"/>
</dbReference>
<keyword evidence="5" id="KW-1185">Reference proteome</keyword>
<feature type="domain" description="CCHC-type" evidence="3">
    <location>
        <begin position="300"/>
        <end position="315"/>
    </location>
</feature>
<evidence type="ECO:0000313" key="4">
    <source>
        <dbReference type="EMBL" id="KAH7935951.1"/>
    </source>
</evidence>
<dbReference type="GO" id="GO:0002218">
    <property type="term" value="P:activation of innate immune response"/>
    <property type="evidence" value="ECO:0007669"/>
    <property type="project" value="InterPro"/>
</dbReference>
<feature type="compositionally biased region" description="Low complexity" evidence="2">
    <location>
        <begin position="185"/>
        <end position="216"/>
    </location>
</feature>
<dbReference type="AlphaFoldDB" id="A0A9D4PD31"/>
<dbReference type="PROSITE" id="PS50158">
    <property type="entry name" value="ZF_CCHC"/>
    <property type="match status" value="1"/>
</dbReference>
<feature type="compositionally biased region" description="Pro residues" evidence="2">
    <location>
        <begin position="157"/>
        <end position="171"/>
    </location>
</feature>
<feature type="region of interest" description="Disordered" evidence="2">
    <location>
        <begin position="157"/>
        <end position="217"/>
    </location>
</feature>
<evidence type="ECO:0000256" key="2">
    <source>
        <dbReference type="SAM" id="MobiDB-lite"/>
    </source>
</evidence>
<feature type="region of interest" description="Disordered" evidence="2">
    <location>
        <begin position="359"/>
        <end position="484"/>
    </location>
</feature>
<dbReference type="PANTHER" id="PTHR22639:SF7">
    <property type="entry name" value="CCHC-TYPE DOMAIN-CONTAINING PROTEIN"/>
    <property type="match status" value="1"/>
</dbReference>
<dbReference type="Proteomes" id="UP000821837">
    <property type="component" value="Unassembled WGS sequence"/>
</dbReference>
<organism evidence="4 5">
    <name type="scientific">Rhipicephalus sanguineus</name>
    <name type="common">Brown dog tick</name>
    <name type="synonym">Ixodes sanguineus</name>
    <dbReference type="NCBI Taxonomy" id="34632"/>
    <lineage>
        <taxon>Eukaryota</taxon>
        <taxon>Metazoa</taxon>
        <taxon>Ecdysozoa</taxon>
        <taxon>Arthropoda</taxon>
        <taxon>Chelicerata</taxon>
        <taxon>Arachnida</taxon>
        <taxon>Acari</taxon>
        <taxon>Parasitiformes</taxon>
        <taxon>Ixodida</taxon>
        <taxon>Ixodoidea</taxon>
        <taxon>Ixodidae</taxon>
        <taxon>Rhipicephalinae</taxon>
        <taxon>Rhipicephalus</taxon>
        <taxon>Rhipicephalus</taxon>
    </lineage>
</organism>
<dbReference type="GO" id="GO:0003723">
    <property type="term" value="F:RNA binding"/>
    <property type="evidence" value="ECO:0007669"/>
    <property type="project" value="InterPro"/>
</dbReference>
<feature type="compositionally biased region" description="Basic and acidic residues" evidence="2">
    <location>
        <begin position="402"/>
        <end position="416"/>
    </location>
</feature>
<gene>
    <name evidence="4" type="ORF">HPB52_015437</name>
</gene>
<dbReference type="GO" id="GO:0008270">
    <property type="term" value="F:zinc ion binding"/>
    <property type="evidence" value="ECO:0007669"/>
    <property type="project" value="UniProtKB-KW"/>
</dbReference>
<dbReference type="GO" id="GO:0003690">
    <property type="term" value="F:double-stranded DNA binding"/>
    <property type="evidence" value="ECO:0007669"/>
    <property type="project" value="InterPro"/>
</dbReference>
<dbReference type="InterPro" id="IPR042509">
    <property type="entry name" value="ZCCHC3"/>
</dbReference>
<dbReference type="EMBL" id="JABSTV010001255">
    <property type="protein sequence ID" value="KAH7935951.1"/>
    <property type="molecule type" value="Genomic_DNA"/>
</dbReference>
<dbReference type="PANTHER" id="PTHR22639">
    <property type="entry name" value="GAG-RELATED PROTEIN"/>
    <property type="match status" value="1"/>
</dbReference>
<reference evidence="4" key="2">
    <citation type="submission" date="2021-09" db="EMBL/GenBank/DDBJ databases">
        <authorList>
            <person name="Jia N."/>
            <person name="Wang J."/>
            <person name="Shi W."/>
            <person name="Du L."/>
            <person name="Sun Y."/>
            <person name="Zhan W."/>
            <person name="Jiang J."/>
            <person name="Wang Q."/>
            <person name="Zhang B."/>
            <person name="Ji P."/>
            <person name="Sakyi L.B."/>
            <person name="Cui X."/>
            <person name="Yuan T."/>
            <person name="Jiang B."/>
            <person name="Yang W."/>
            <person name="Lam T.T.-Y."/>
            <person name="Chang Q."/>
            <person name="Ding S."/>
            <person name="Wang X."/>
            <person name="Zhu J."/>
            <person name="Ruan X."/>
            <person name="Zhao L."/>
            <person name="Wei J."/>
            <person name="Que T."/>
            <person name="Du C."/>
            <person name="Cheng J."/>
            <person name="Dai P."/>
            <person name="Han X."/>
            <person name="Huang E."/>
            <person name="Gao Y."/>
            <person name="Liu J."/>
            <person name="Shao H."/>
            <person name="Ye R."/>
            <person name="Li L."/>
            <person name="Wei W."/>
            <person name="Wang X."/>
            <person name="Wang C."/>
            <person name="Huo Q."/>
            <person name="Li W."/>
            <person name="Guo W."/>
            <person name="Chen H."/>
            <person name="Chen S."/>
            <person name="Zhou L."/>
            <person name="Zhou L."/>
            <person name="Ni X."/>
            <person name="Tian J."/>
            <person name="Zhou Y."/>
            <person name="Sheng Y."/>
            <person name="Liu T."/>
            <person name="Pan Y."/>
            <person name="Xia L."/>
            <person name="Li J."/>
            <person name="Zhao F."/>
            <person name="Cao W."/>
        </authorList>
    </citation>
    <scope>NUCLEOTIDE SEQUENCE</scope>
    <source>
        <strain evidence="4">Rsan-2018</strain>
        <tissue evidence="4">Larvae</tissue>
    </source>
</reference>
<sequence length="545" mass="58273">MTGLNGVVDALNVKLVLLTGFTPGCCPRPLGHAPVLVFDLGASPDAVQGASRAVLEPGPRPALFRHPGYVTVLTCCRGRAKVRRKPDCVEFFGPAAAPQDRRPQTNAHQSRSCGYRVGDDLASLCSLALRMRAPVDAHPRQPNPEDKILSVPLPPRVAPLIPGPGQPPPPLQEDRCTTEPPAVPEAPVVLPGEPQDQAGPAPAEPPAYEGAASAAQGFRHNHEKVAAEAVGPPLPCVNVYPLPAYLPDDVLTNALQLYGKQYKLNGVSAVKMEMCKPVPNFPTIQGHRVMCEYRGMHWVCARCGDDGHMAIACTNPYCKRCGVFGHDTEGCMEECKRCSGRHGTRECFRRRSYVAAARGFPPANEPAPAHDQSSGQASSTGSMGTSGLQVLKPRSPLSTARKAPDYWDGDKTKENDAMSAATSDRTSADPSSNSPHVPHPSSDEQEVPTTEGTLDGVALTSPHANDESNAPPSHGSGRASNLDDMPIISSGRYVIPPDHAYVLPVTPTQASRRLRSTGRRARLLPRVRRSPALNDDIVHAHADDR</sequence>
<evidence type="ECO:0000259" key="3">
    <source>
        <dbReference type="PROSITE" id="PS50158"/>
    </source>
</evidence>
<keyword evidence="1" id="KW-0479">Metal-binding</keyword>
<comment type="caution">
    <text evidence="4">The sequence shown here is derived from an EMBL/GenBank/DDBJ whole genome shotgun (WGS) entry which is preliminary data.</text>
</comment>
<feature type="compositionally biased region" description="Polar residues" evidence="2">
    <location>
        <begin position="420"/>
        <end position="429"/>
    </location>
</feature>
<evidence type="ECO:0000313" key="5">
    <source>
        <dbReference type="Proteomes" id="UP000821837"/>
    </source>
</evidence>
<feature type="compositionally biased region" description="Low complexity" evidence="2">
    <location>
        <begin position="430"/>
        <end position="440"/>
    </location>
</feature>
<proteinExistence type="predicted"/>
<protein>
    <recommendedName>
        <fullName evidence="3">CCHC-type domain-containing protein</fullName>
    </recommendedName>
</protein>
<reference evidence="4" key="1">
    <citation type="journal article" date="2020" name="Cell">
        <title>Large-Scale Comparative Analyses of Tick Genomes Elucidate Their Genetic Diversity and Vector Capacities.</title>
        <authorList>
            <consortium name="Tick Genome and Microbiome Consortium (TIGMIC)"/>
            <person name="Jia N."/>
            <person name="Wang J."/>
            <person name="Shi W."/>
            <person name="Du L."/>
            <person name="Sun Y."/>
            <person name="Zhan W."/>
            <person name="Jiang J.F."/>
            <person name="Wang Q."/>
            <person name="Zhang B."/>
            <person name="Ji P."/>
            <person name="Bell-Sakyi L."/>
            <person name="Cui X.M."/>
            <person name="Yuan T.T."/>
            <person name="Jiang B.G."/>
            <person name="Yang W.F."/>
            <person name="Lam T.T."/>
            <person name="Chang Q.C."/>
            <person name="Ding S.J."/>
            <person name="Wang X.J."/>
            <person name="Zhu J.G."/>
            <person name="Ruan X.D."/>
            <person name="Zhao L."/>
            <person name="Wei J.T."/>
            <person name="Ye R.Z."/>
            <person name="Que T.C."/>
            <person name="Du C.H."/>
            <person name="Zhou Y.H."/>
            <person name="Cheng J.X."/>
            <person name="Dai P.F."/>
            <person name="Guo W.B."/>
            <person name="Han X.H."/>
            <person name="Huang E.J."/>
            <person name="Li L.F."/>
            <person name="Wei W."/>
            <person name="Gao Y.C."/>
            <person name="Liu J.Z."/>
            <person name="Shao H.Z."/>
            <person name="Wang X."/>
            <person name="Wang C.C."/>
            <person name="Yang T.C."/>
            <person name="Huo Q.B."/>
            <person name="Li W."/>
            <person name="Chen H.Y."/>
            <person name="Chen S.E."/>
            <person name="Zhou L.G."/>
            <person name="Ni X.B."/>
            <person name="Tian J.H."/>
            <person name="Sheng Y."/>
            <person name="Liu T."/>
            <person name="Pan Y.S."/>
            <person name="Xia L.Y."/>
            <person name="Li J."/>
            <person name="Zhao F."/>
            <person name="Cao W.C."/>
        </authorList>
    </citation>
    <scope>NUCLEOTIDE SEQUENCE</scope>
    <source>
        <strain evidence="4">Rsan-2018</strain>
    </source>
</reference>
<accession>A0A9D4PD31</accession>
<name>A0A9D4PD31_RHISA</name>
<keyword evidence="1" id="KW-0862">Zinc</keyword>